<sequence>MLHLALVLAAGLCAVRFAAALAAGSLRHRFNDVAAVDTHGDSGL</sequence>
<proteinExistence type="predicted"/>
<protein>
    <submittedName>
        <fullName evidence="1">Uncharacterized protein</fullName>
    </submittedName>
</protein>
<reference evidence="1" key="1">
    <citation type="submission" date="2019-08" db="EMBL/GenBank/DDBJ databases">
        <authorList>
            <person name="Kucharzyk K."/>
            <person name="Murdoch R.W."/>
            <person name="Higgins S."/>
            <person name="Loffler F."/>
        </authorList>
    </citation>
    <scope>NUCLEOTIDE SEQUENCE</scope>
</reference>
<dbReference type="EMBL" id="VSSQ01064740">
    <property type="protein sequence ID" value="MPN17575.1"/>
    <property type="molecule type" value="Genomic_DNA"/>
</dbReference>
<name>A0A645FSY9_9ZZZZ</name>
<accession>A0A645FSY9</accession>
<dbReference type="AlphaFoldDB" id="A0A645FSY9"/>
<organism evidence="1">
    <name type="scientific">bioreactor metagenome</name>
    <dbReference type="NCBI Taxonomy" id="1076179"/>
    <lineage>
        <taxon>unclassified sequences</taxon>
        <taxon>metagenomes</taxon>
        <taxon>ecological metagenomes</taxon>
    </lineage>
</organism>
<comment type="caution">
    <text evidence="1">The sequence shown here is derived from an EMBL/GenBank/DDBJ whole genome shotgun (WGS) entry which is preliminary data.</text>
</comment>
<gene>
    <name evidence="1" type="ORF">SDC9_164930</name>
</gene>
<evidence type="ECO:0000313" key="1">
    <source>
        <dbReference type="EMBL" id="MPN17575.1"/>
    </source>
</evidence>